<dbReference type="EMBL" id="CP016896">
    <property type="protein sequence ID" value="APV34819.1"/>
    <property type="molecule type" value="Genomic_DNA"/>
</dbReference>
<evidence type="ECO:0000313" key="2">
    <source>
        <dbReference type="Proteomes" id="UP000185674"/>
    </source>
</evidence>
<dbReference type="Proteomes" id="UP000185674">
    <property type="component" value="Chromosome"/>
</dbReference>
<reference evidence="1 2" key="1">
    <citation type="submission" date="2016-08" db="EMBL/GenBank/DDBJ databases">
        <title>Complete genome sequence of Acinetobacter baylyi strain GFJ2.</title>
        <authorList>
            <person name="Tabata M."/>
            <person name="Kuboki S."/>
            <person name="Gibu N."/>
            <person name="Kinouchi Y."/>
            <person name="Vangnai A."/>
            <person name="Kasai D."/>
            <person name="Fukuda M."/>
        </authorList>
    </citation>
    <scope>NUCLEOTIDE SEQUENCE [LARGE SCALE GENOMIC DNA]</scope>
    <source>
        <strain evidence="1 2">GFJ2</strain>
    </source>
</reference>
<dbReference type="AlphaFoldDB" id="A0A1P8EF34"/>
<sequence length="107" mass="12369">MSNISKHYATNKALPEHKRNQVIQSWYEPALRTLSKILAVKEANLRKINRDIKNAAVSRDEFIDALLTDHRTLRHDHASEIITSLYRAGKIRFLGRFIQMNEQGGEV</sequence>
<proteinExistence type="predicted"/>
<dbReference type="RefSeq" id="WP_076032068.1">
    <property type="nucleotide sequence ID" value="NZ_BKFD01000001.1"/>
</dbReference>
<accession>A0A1P8EF34</accession>
<evidence type="ECO:0000313" key="1">
    <source>
        <dbReference type="EMBL" id="APV34819.1"/>
    </source>
</evidence>
<dbReference type="STRING" id="487316.BEN76_01800"/>
<gene>
    <name evidence="1" type="ORF">BEN76_01800</name>
</gene>
<name>A0A1P8EF34_9GAMM</name>
<protein>
    <submittedName>
        <fullName evidence="1">Uncharacterized protein</fullName>
    </submittedName>
</protein>
<organism evidence="1 2">
    <name type="scientific">Acinetobacter soli</name>
    <dbReference type="NCBI Taxonomy" id="487316"/>
    <lineage>
        <taxon>Bacteria</taxon>
        <taxon>Pseudomonadati</taxon>
        <taxon>Pseudomonadota</taxon>
        <taxon>Gammaproteobacteria</taxon>
        <taxon>Moraxellales</taxon>
        <taxon>Moraxellaceae</taxon>
        <taxon>Acinetobacter</taxon>
    </lineage>
</organism>
<dbReference type="KEGG" id="asol:BEN76_01800"/>